<evidence type="ECO:0000313" key="2">
    <source>
        <dbReference type="EMBL" id="KAJ1965492.1"/>
    </source>
</evidence>
<gene>
    <name evidence="2" type="ORF">IWQ62_002654</name>
</gene>
<feature type="region of interest" description="Disordered" evidence="1">
    <location>
        <begin position="918"/>
        <end position="943"/>
    </location>
</feature>
<feature type="region of interest" description="Disordered" evidence="1">
    <location>
        <begin position="535"/>
        <end position="624"/>
    </location>
</feature>
<comment type="caution">
    <text evidence="2">The sequence shown here is derived from an EMBL/GenBank/DDBJ whole genome shotgun (WGS) entry which is preliminary data.</text>
</comment>
<feature type="compositionally biased region" description="Basic residues" evidence="1">
    <location>
        <begin position="474"/>
        <end position="488"/>
    </location>
</feature>
<dbReference type="AlphaFoldDB" id="A0A9W8AVB1"/>
<dbReference type="EMBL" id="JANBPY010000592">
    <property type="protein sequence ID" value="KAJ1965492.1"/>
    <property type="molecule type" value="Genomic_DNA"/>
</dbReference>
<feature type="region of interest" description="Disordered" evidence="1">
    <location>
        <begin position="1011"/>
        <end position="1078"/>
    </location>
</feature>
<reference evidence="2" key="1">
    <citation type="submission" date="2022-07" db="EMBL/GenBank/DDBJ databases">
        <title>Phylogenomic reconstructions and comparative analyses of Kickxellomycotina fungi.</title>
        <authorList>
            <person name="Reynolds N.K."/>
            <person name="Stajich J.E."/>
            <person name="Barry K."/>
            <person name="Grigoriev I.V."/>
            <person name="Crous P."/>
            <person name="Smith M.E."/>
        </authorList>
    </citation>
    <scope>NUCLEOTIDE SEQUENCE</scope>
    <source>
        <strain evidence="2">RSA 1196</strain>
    </source>
</reference>
<proteinExistence type="predicted"/>
<feature type="region of interest" description="Disordered" evidence="1">
    <location>
        <begin position="794"/>
        <end position="893"/>
    </location>
</feature>
<feature type="compositionally biased region" description="Polar residues" evidence="1">
    <location>
        <begin position="845"/>
        <end position="893"/>
    </location>
</feature>
<feature type="compositionally biased region" description="Polar residues" evidence="1">
    <location>
        <begin position="822"/>
        <end position="832"/>
    </location>
</feature>
<organism evidence="2 3">
    <name type="scientific">Dispira parvispora</name>
    <dbReference type="NCBI Taxonomy" id="1520584"/>
    <lineage>
        <taxon>Eukaryota</taxon>
        <taxon>Fungi</taxon>
        <taxon>Fungi incertae sedis</taxon>
        <taxon>Zoopagomycota</taxon>
        <taxon>Kickxellomycotina</taxon>
        <taxon>Dimargaritomycetes</taxon>
        <taxon>Dimargaritales</taxon>
        <taxon>Dimargaritaceae</taxon>
        <taxon>Dispira</taxon>
    </lineage>
</organism>
<feature type="region of interest" description="Disordered" evidence="1">
    <location>
        <begin position="354"/>
        <end position="380"/>
    </location>
</feature>
<name>A0A9W8AVB1_9FUNG</name>
<feature type="compositionally biased region" description="Low complexity" evidence="1">
    <location>
        <begin position="1039"/>
        <end position="1048"/>
    </location>
</feature>
<accession>A0A9W8AVB1</accession>
<feature type="region of interest" description="Disordered" evidence="1">
    <location>
        <begin position="392"/>
        <end position="508"/>
    </location>
</feature>
<feature type="region of interest" description="Disordered" evidence="1">
    <location>
        <begin position="16"/>
        <end position="49"/>
    </location>
</feature>
<dbReference type="Proteomes" id="UP001150925">
    <property type="component" value="Unassembled WGS sequence"/>
</dbReference>
<feature type="compositionally biased region" description="Polar residues" evidence="1">
    <location>
        <begin position="403"/>
        <end position="429"/>
    </location>
</feature>
<feature type="compositionally biased region" description="Polar residues" evidence="1">
    <location>
        <begin position="932"/>
        <end position="941"/>
    </location>
</feature>
<feature type="compositionally biased region" description="Polar residues" evidence="1">
    <location>
        <begin position="455"/>
        <end position="469"/>
    </location>
</feature>
<sequence>MTFLPSVPPELTVLASVSSSSPRMPTASRYPSVGLSERDRDGLSVLPGRGVSLSVEPRARSPAVDRVRRMRSVSSTTDRRYRSITSPLMSKDAHLFHQQRGEHLVSSPNKRVGVISSTRSTLVRQASLSSLPSDSDSPLFSTSPLVDGGRVRFTRSNESDYQSSLSFTERMRLGIAGDSGLNQTLQNNGTTPLLSFSQSKSGGGKPILVEKRPLGYASGDTTESDSETERTAKYRTLYPVTTVTSVAPGQSSASISTGQDLSVPLLYHTTIPTSQRKTRNKGIPPCGYESGDTTETDEEVSRYTVPSQRNVSSYPSMGYIESLWDKIPLMQQIGGNQPYPRTVTGESVIIKKLPPATRPLEDTPHGNLNPDDATDSDPELGQIPSPFKAHEVPTNAEARHSVSRTPTAIQDRAQSYPTITSAGTNFSDTDQTDSLDEETRQSSTLLIQRLRRYAKSSTETLGESPTTPGTPRALVRRKRRRLSSRAHSHPSMYSQHLDKGLPGVVSGDSTDDEGGFGCLPFTHARLHKLSGETLAHPSQLNPHASEAHLASPTPFTRTRSKSYLRVNQPQLGLGDITRPRSLTADLSSRPLKKPRARDRSPPPVTATAQPEITNGDPLLSNSSQRLSTRDVASVLVNLPTGQSLISGKTSTSLPQYNSTLQDNAGSATETDEELQPMGIPHQQLLAVDSSPNPATVPVVTSFSQEQSMTSSLWSSGTCSISNAFPSEEISLRTLAHLTPTKRKLSGHSDLPQVASISRGASLEVTSLNEQAGLSAGPSQLDSIGRVPNTVLTSTISECNPSEPTPARRNQDNTAESPLGGTDDTTAPTSYPTTLGPKTKDHHSNLKSGVSGTPTRSTRQLHFTPSDGSQASLHCESKGQSNLGNPSSPASHLIPSSLTQSLAASLEAYQRTAVASVSTVNSNGSPVKPTLPIPNSTIQSPPAATFQEAHSILQLSTASSNSRKGAASTSATNPKILSLIKPLLGSANEGAPEELSYEGFFKRLENTNLARLAISPRKPGPHRPTGEPPATRTALSPRATESCPSTTISPSPPDEGSKPRQTLAISPVIESAPSPTKLL</sequence>
<keyword evidence="3" id="KW-1185">Reference proteome</keyword>
<feature type="region of interest" description="Disordered" evidence="1">
    <location>
        <begin position="192"/>
        <end position="232"/>
    </location>
</feature>
<feature type="compositionally biased region" description="Polar residues" evidence="1">
    <location>
        <begin position="643"/>
        <end position="668"/>
    </location>
</feature>
<protein>
    <submittedName>
        <fullName evidence="2">Uncharacterized protein</fullName>
    </submittedName>
</protein>
<feature type="region of interest" description="Disordered" evidence="1">
    <location>
        <begin position="643"/>
        <end position="672"/>
    </location>
</feature>
<evidence type="ECO:0000313" key="3">
    <source>
        <dbReference type="Proteomes" id="UP001150925"/>
    </source>
</evidence>
<feature type="region of interest" description="Disordered" evidence="1">
    <location>
        <begin position="274"/>
        <end position="303"/>
    </location>
</feature>
<evidence type="ECO:0000256" key="1">
    <source>
        <dbReference type="SAM" id="MobiDB-lite"/>
    </source>
</evidence>
<dbReference type="OrthoDB" id="5641384at2759"/>